<proteinExistence type="predicted"/>
<organism evidence="1 2">
    <name type="scientific">Zarea fungicola</name>
    <dbReference type="NCBI Taxonomy" id="93591"/>
    <lineage>
        <taxon>Eukaryota</taxon>
        <taxon>Fungi</taxon>
        <taxon>Dikarya</taxon>
        <taxon>Ascomycota</taxon>
        <taxon>Pezizomycotina</taxon>
        <taxon>Sordariomycetes</taxon>
        <taxon>Hypocreomycetidae</taxon>
        <taxon>Hypocreales</taxon>
        <taxon>Cordycipitaceae</taxon>
        <taxon>Zarea</taxon>
    </lineage>
</organism>
<sequence length="112" mass="12668">MEEDPSSAGIKCAAARKVGFYELNDANSYHRLVRGLTRFVRSSMSEKNPNRHVPSDEEIQQQARWLEYGEGDPWNQTAADIPDWLARFKRDIGLLPPDTGPALGLIKRKIDS</sequence>
<dbReference type="Proteomes" id="UP001143910">
    <property type="component" value="Unassembled WGS sequence"/>
</dbReference>
<protein>
    <submittedName>
        <fullName evidence="1">Uncharacterized protein</fullName>
    </submittedName>
</protein>
<evidence type="ECO:0000313" key="1">
    <source>
        <dbReference type="EMBL" id="KAJ2965800.1"/>
    </source>
</evidence>
<name>A0ACC1MG86_9HYPO</name>
<comment type="caution">
    <text evidence="1">The sequence shown here is derived from an EMBL/GenBank/DDBJ whole genome shotgun (WGS) entry which is preliminary data.</text>
</comment>
<accession>A0ACC1MG86</accession>
<gene>
    <name evidence="1" type="ORF">NQ176_g10445</name>
</gene>
<dbReference type="EMBL" id="JANJQO010002848">
    <property type="protein sequence ID" value="KAJ2965800.1"/>
    <property type="molecule type" value="Genomic_DNA"/>
</dbReference>
<reference evidence="1" key="1">
    <citation type="submission" date="2022-08" db="EMBL/GenBank/DDBJ databases">
        <title>Genome Sequence of Lecanicillium fungicola.</title>
        <authorList>
            <person name="Buettner E."/>
        </authorList>
    </citation>
    <scope>NUCLEOTIDE SEQUENCE</scope>
    <source>
        <strain evidence="1">Babe33</strain>
    </source>
</reference>
<keyword evidence="2" id="KW-1185">Reference proteome</keyword>
<evidence type="ECO:0000313" key="2">
    <source>
        <dbReference type="Proteomes" id="UP001143910"/>
    </source>
</evidence>